<proteinExistence type="predicted"/>
<dbReference type="AlphaFoldDB" id="A0A840NCK8"/>
<name>A0A840NCK8_9PSEU</name>
<dbReference type="EMBL" id="JACHIV010000001">
    <property type="protein sequence ID" value="MBB5066972.1"/>
    <property type="molecule type" value="Genomic_DNA"/>
</dbReference>
<accession>A0A840NCK8</accession>
<reference evidence="1 2" key="1">
    <citation type="submission" date="2020-08" db="EMBL/GenBank/DDBJ databases">
        <title>Sequencing the genomes of 1000 actinobacteria strains.</title>
        <authorList>
            <person name="Klenk H.-P."/>
        </authorList>
    </citation>
    <scope>NUCLEOTIDE SEQUENCE [LARGE SCALE GENOMIC DNA]</scope>
    <source>
        <strain evidence="1 2">DSM 45582</strain>
    </source>
</reference>
<comment type="caution">
    <text evidence="1">The sequence shown here is derived from an EMBL/GenBank/DDBJ whole genome shotgun (WGS) entry which is preliminary data.</text>
</comment>
<sequence length="210" mass="22222">MAVLVGTFAGGAGAAGTLLACRLLRKRSAPPEPVVPPRPAVEIRGDHGLGEPGRVDTLLRDLHRCEQAVARARCAVESVSSARAREALLMVVRRMDAELPSVEALVEVGRGLGAGAPRGLPDAERGDVVLRRVHVQIADVAERFGMITDHVLDIVVDLVAAPDLHRMHHEVAVLRDQFPLLRPMSAVFGPGERATGGAAHDLSAPAMSAF</sequence>
<dbReference type="Proteomes" id="UP000580474">
    <property type="component" value="Unassembled WGS sequence"/>
</dbReference>
<keyword evidence="2" id="KW-1185">Reference proteome</keyword>
<organism evidence="1 2">
    <name type="scientific">Saccharopolyspora gloriosae</name>
    <dbReference type="NCBI Taxonomy" id="455344"/>
    <lineage>
        <taxon>Bacteria</taxon>
        <taxon>Bacillati</taxon>
        <taxon>Actinomycetota</taxon>
        <taxon>Actinomycetes</taxon>
        <taxon>Pseudonocardiales</taxon>
        <taxon>Pseudonocardiaceae</taxon>
        <taxon>Saccharopolyspora</taxon>
    </lineage>
</organism>
<protein>
    <submittedName>
        <fullName evidence="1">Uncharacterized protein</fullName>
    </submittedName>
</protein>
<evidence type="ECO:0000313" key="1">
    <source>
        <dbReference type="EMBL" id="MBB5066972.1"/>
    </source>
</evidence>
<evidence type="ECO:0000313" key="2">
    <source>
        <dbReference type="Proteomes" id="UP000580474"/>
    </source>
</evidence>
<gene>
    <name evidence="1" type="ORF">BJ969_000060</name>
</gene>